<evidence type="ECO:0000313" key="5">
    <source>
        <dbReference type="Proteomes" id="UP000054321"/>
    </source>
</evidence>
<keyword evidence="2" id="KW-0521">NADP</keyword>
<evidence type="ECO:0000256" key="3">
    <source>
        <dbReference type="ARBA" id="ARBA00023002"/>
    </source>
</evidence>
<dbReference type="InParanoid" id="A0A0C3H2V6"/>
<evidence type="ECO:0000313" key="4">
    <source>
        <dbReference type="EMBL" id="KIN02501.1"/>
    </source>
</evidence>
<dbReference type="Pfam" id="PF00106">
    <property type="entry name" value="adh_short"/>
    <property type="match status" value="1"/>
</dbReference>
<keyword evidence="3" id="KW-0560">Oxidoreductase</keyword>
<dbReference type="EMBL" id="KN832874">
    <property type="protein sequence ID" value="KIN02501.1"/>
    <property type="molecule type" value="Genomic_DNA"/>
</dbReference>
<reference evidence="5" key="2">
    <citation type="submission" date="2015-01" db="EMBL/GenBank/DDBJ databases">
        <title>Evolutionary Origins and Diversification of the Mycorrhizal Mutualists.</title>
        <authorList>
            <consortium name="DOE Joint Genome Institute"/>
            <consortium name="Mycorrhizal Genomics Consortium"/>
            <person name="Kohler A."/>
            <person name="Kuo A."/>
            <person name="Nagy L.G."/>
            <person name="Floudas D."/>
            <person name="Copeland A."/>
            <person name="Barry K.W."/>
            <person name="Cichocki N."/>
            <person name="Veneault-Fourrey C."/>
            <person name="LaButti K."/>
            <person name="Lindquist E.A."/>
            <person name="Lipzen A."/>
            <person name="Lundell T."/>
            <person name="Morin E."/>
            <person name="Murat C."/>
            <person name="Riley R."/>
            <person name="Ohm R."/>
            <person name="Sun H."/>
            <person name="Tunlid A."/>
            <person name="Henrissat B."/>
            <person name="Grigoriev I.V."/>
            <person name="Hibbett D.S."/>
            <person name="Martin F."/>
        </authorList>
    </citation>
    <scope>NUCLEOTIDE SEQUENCE [LARGE SCALE GENOMIC DNA]</scope>
    <source>
        <strain evidence="5">Zn</strain>
    </source>
</reference>
<evidence type="ECO:0000256" key="1">
    <source>
        <dbReference type="ARBA" id="ARBA00006484"/>
    </source>
</evidence>
<dbReference type="HOGENOM" id="CLU_010194_44_2_1"/>
<dbReference type="STRING" id="913774.A0A0C3H2V6"/>
<evidence type="ECO:0008006" key="6">
    <source>
        <dbReference type="Google" id="ProtNLM"/>
    </source>
</evidence>
<dbReference type="GO" id="GO:0016491">
    <property type="term" value="F:oxidoreductase activity"/>
    <property type="evidence" value="ECO:0007669"/>
    <property type="project" value="UniProtKB-KW"/>
</dbReference>
<evidence type="ECO:0000256" key="2">
    <source>
        <dbReference type="ARBA" id="ARBA00022857"/>
    </source>
</evidence>
<dbReference type="PANTHER" id="PTHR24320">
    <property type="entry name" value="RETINOL DEHYDROGENASE"/>
    <property type="match status" value="1"/>
</dbReference>
<dbReference type="OrthoDB" id="191139at2759"/>
<dbReference type="SUPFAM" id="SSF51735">
    <property type="entry name" value="NAD(P)-binding Rossmann-fold domains"/>
    <property type="match status" value="1"/>
</dbReference>
<dbReference type="Proteomes" id="UP000054321">
    <property type="component" value="Unassembled WGS sequence"/>
</dbReference>
<keyword evidence="5" id="KW-1185">Reference proteome</keyword>
<dbReference type="InterPro" id="IPR036291">
    <property type="entry name" value="NAD(P)-bd_dom_sf"/>
</dbReference>
<name>A0A0C3H2V6_OIDMZ</name>
<comment type="similarity">
    <text evidence="1">Belongs to the short-chain dehydrogenases/reductases (SDR) family.</text>
</comment>
<gene>
    <name evidence="4" type="ORF">OIDMADRAFT_178444</name>
</gene>
<organism evidence="4 5">
    <name type="scientific">Oidiodendron maius (strain Zn)</name>
    <dbReference type="NCBI Taxonomy" id="913774"/>
    <lineage>
        <taxon>Eukaryota</taxon>
        <taxon>Fungi</taxon>
        <taxon>Dikarya</taxon>
        <taxon>Ascomycota</taxon>
        <taxon>Pezizomycotina</taxon>
        <taxon>Leotiomycetes</taxon>
        <taxon>Leotiomycetes incertae sedis</taxon>
        <taxon>Myxotrichaceae</taxon>
        <taxon>Oidiodendron</taxon>
    </lineage>
</organism>
<proteinExistence type="inferred from homology"/>
<sequence length="293" mass="32159">MTFHPDTLPDLKGKVFIVTGGNSGIGYFTVTHLAEHGAHVYMCARSIEKGVAAIASIKKMYPLANIDLLQMDLMDLTSVVAVAKHFLSSKLPYTAWHEAQWQTNYLTHWVLTEHLLPMMLRTAKTLPPGSVRIANLTSAGYLSAPNGGINFPDLSLKDAGPMARYGQSKLVNKYGPGSASARNGEGEIWLSCVHPGMVETNLVTAVGDEASDIKPVLPVFRLFGMIMSADKGSYTSLFLVASQDMKPEQSGTYCEIHKRLVEPRWQCSAAKDANLAERLEAWTKEEMKSEGWI</sequence>
<dbReference type="AlphaFoldDB" id="A0A0C3H2V6"/>
<dbReference type="Gene3D" id="3.40.50.720">
    <property type="entry name" value="NAD(P)-binding Rossmann-like Domain"/>
    <property type="match status" value="1"/>
</dbReference>
<reference evidence="4 5" key="1">
    <citation type="submission" date="2014-04" db="EMBL/GenBank/DDBJ databases">
        <authorList>
            <consortium name="DOE Joint Genome Institute"/>
            <person name="Kuo A."/>
            <person name="Martino E."/>
            <person name="Perotto S."/>
            <person name="Kohler A."/>
            <person name="Nagy L.G."/>
            <person name="Floudas D."/>
            <person name="Copeland A."/>
            <person name="Barry K.W."/>
            <person name="Cichocki N."/>
            <person name="Veneault-Fourrey C."/>
            <person name="LaButti K."/>
            <person name="Lindquist E.A."/>
            <person name="Lipzen A."/>
            <person name="Lundell T."/>
            <person name="Morin E."/>
            <person name="Murat C."/>
            <person name="Sun H."/>
            <person name="Tunlid A."/>
            <person name="Henrissat B."/>
            <person name="Grigoriev I.V."/>
            <person name="Hibbett D.S."/>
            <person name="Martin F."/>
            <person name="Nordberg H.P."/>
            <person name="Cantor M.N."/>
            <person name="Hua S.X."/>
        </authorList>
    </citation>
    <scope>NUCLEOTIDE SEQUENCE [LARGE SCALE GENOMIC DNA]</scope>
    <source>
        <strain evidence="4 5">Zn</strain>
    </source>
</reference>
<dbReference type="InterPro" id="IPR002347">
    <property type="entry name" value="SDR_fam"/>
</dbReference>
<protein>
    <recommendedName>
        <fullName evidence="6">Ketoreductase (KR) domain-containing protein</fullName>
    </recommendedName>
</protein>
<dbReference type="PANTHER" id="PTHR24320:SF282">
    <property type="entry name" value="WW DOMAIN-CONTAINING OXIDOREDUCTASE"/>
    <property type="match status" value="1"/>
</dbReference>
<accession>A0A0C3H2V6</accession>